<dbReference type="Gene3D" id="3.90.70.10">
    <property type="entry name" value="Cysteine proteinases"/>
    <property type="match status" value="2"/>
</dbReference>
<dbReference type="EMBL" id="AGCU01105116">
    <property type="status" value="NOT_ANNOTATED_CDS"/>
    <property type="molecule type" value="Genomic_DNA"/>
</dbReference>
<dbReference type="SUPFAM" id="SSF54001">
    <property type="entry name" value="Cysteine proteinases"/>
    <property type="match status" value="1"/>
</dbReference>
<dbReference type="GO" id="GO:0004843">
    <property type="term" value="F:cysteine-type deubiquitinase activity"/>
    <property type="evidence" value="ECO:0007669"/>
    <property type="project" value="UniProtKB-EC"/>
</dbReference>
<name>K7FT47_PELSI</name>
<gene>
    <name evidence="6" type="primary">USP31</name>
</gene>
<dbReference type="InterPro" id="IPR018200">
    <property type="entry name" value="USP_CS"/>
</dbReference>
<feature type="domain" description="USP" evidence="5">
    <location>
        <begin position="1"/>
        <end position="543"/>
    </location>
</feature>
<comment type="catalytic activity">
    <reaction evidence="1">
        <text>Thiol-dependent hydrolysis of ester, thioester, amide, peptide and isopeptide bonds formed by the C-terminal Gly of ubiquitin (a 76-residue protein attached to proteins as an intracellular targeting signal).</text>
        <dbReference type="EC" id="3.4.19.12"/>
    </reaction>
</comment>
<evidence type="ECO:0000256" key="1">
    <source>
        <dbReference type="ARBA" id="ARBA00000707"/>
    </source>
</evidence>
<dbReference type="Pfam" id="PF00443">
    <property type="entry name" value="UCH"/>
    <property type="match status" value="1"/>
</dbReference>
<dbReference type="EMBL" id="AGCU01105115">
    <property type="status" value="NOT_ANNOTATED_CDS"/>
    <property type="molecule type" value="Genomic_DNA"/>
</dbReference>
<reference evidence="7" key="1">
    <citation type="submission" date="2011-10" db="EMBL/GenBank/DDBJ databases">
        <authorList>
            <consortium name="Soft-shell Turtle Genome Consortium"/>
        </authorList>
    </citation>
    <scope>NUCLEOTIDE SEQUENCE [LARGE SCALE GENOMIC DNA]</scope>
    <source>
        <strain evidence="7">Daiwa-1</strain>
    </source>
</reference>
<dbReference type="EMBL" id="AGCU01105112">
    <property type="status" value="NOT_ANNOTATED_CDS"/>
    <property type="molecule type" value="Genomic_DNA"/>
</dbReference>
<dbReference type="InterPro" id="IPR050185">
    <property type="entry name" value="Ub_carboxyl-term_hydrolase"/>
</dbReference>
<protein>
    <recommendedName>
        <fullName evidence="2">ubiquitinyl hydrolase 1</fullName>
        <ecNumber evidence="2">3.4.19.12</ecNumber>
    </recommendedName>
</protein>
<dbReference type="EMBL" id="AGCU01105113">
    <property type="status" value="NOT_ANNOTATED_CDS"/>
    <property type="molecule type" value="Genomic_DNA"/>
</dbReference>
<evidence type="ECO:0000256" key="2">
    <source>
        <dbReference type="ARBA" id="ARBA00012759"/>
    </source>
</evidence>
<reference evidence="6" key="3">
    <citation type="submission" date="2025-08" db="UniProtKB">
        <authorList>
            <consortium name="Ensembl"/>
        </authorList>
    </citation>
    <scope>IDENTIFICATION</scope>
</reference>
<dbReference type="Ensembl" id="ENSPSIT00000011263.1">
    <property type="protein sequence ID" value="ENSPSIP00000011207.1"/>
    <property type="gene ID" value="ENSPSIG00000010088.1"/>
</dbReference>
<dbReference type="HOGENOM" id="CLU_001060_6_1_1"/>
<dbReference type="PROSITE" id="PS50235">
    <property type="entry name" value="USP_3"/>
    <property type="match status" value="1"/>
</dbReference>
<reference evidence="7" key="2">
    <citation type="journal article" date="2013" name="Nat. Genet.">
        <title>The draft genomes of soft-shell turtle and green sea turtle yield insights into the development and evolution of the turtle-specific body plan.</title>
        <authorList>
            <person name="Wang Z."/>
            <person name="Pascual-Anaya J."/>
            <person name="Zadissa A."/>
            <person name="Li W."/>
            <person name="Niimura Y."/>
            <person name="Huang Z."/>
            <person name="Li C."/>
            <person name="White S."/>
            <person name="Xiong Z."/>
            <person name="Fang D."/>
            <person name="Wang B."/>
            <person name="Ming Y."/>
            <person name="Chen Y."/>
            <person name="Zheng Y."/>
            <person name="Kuraku S."/>
            <person name="Pignatelli M."/>
            <person name="Herrero J."/>
            <person name="Beal K."/>
            <person name="Nozawa M."/>
            <person name="Li Q."/>
            <person name="Wang J."/>
            <person name="Zhang H."/>
            <person name="Yu L."/>
            <person name="Shigenobu S."/>
            <person name="Wang J."/>
            <person name="Liu J."/>
            <person name="Flicek P."/>
            <person name="Searle S."/>
            <person name="Wang J."/>
            <person name="Kuratani S."/>
            <person name="Yin Y."/>
            <person name="Aken B."/>
            <person name="Zhang G."/>
            <person name="Irie N."/>
        </authorList>
    </citation>
    <scope>NUCLEOTIDE SEQUENCE [LARGE SCALE GENOMIC DNA]</scope>
    <source>
        <strain evidence="7">Daiwa-1</strain>
    </source>
</reference>
<dbReference type="InterPro" id="IPR001394">
    <property type="entry name" value="Peptidase_C19_UCH"/>
</dbReference>
<feature type="compositionally biased region" description="Low complexity" evidence="4">
    <location>
        <begin position="578"/>
        <end position="596"/>
    </location>
</feature>
<proteinExistence type="predicted"/>
<accession>K7FT47</accession>
<evidence type="ECO:0000313" key="6">
    <source>
        <dbReference type="Ensembl" id="ENSPSIP00000011207.1"/>
    </source>
</evidence>
<evidence type="ECO:0000313" key="7">
    <source>
        <dbReference type="Proteomes" id="UP000007267"/>
    </source>
</evidence>
<feature type="region of interest" description="Disordered" evidence="4">
    <location>
        <begin position="573"/>
        <end position="615"/>
    </location>
</feature>
<dbReference type="PANTHER" id="PTHR21646:SF44">
    <property type="entry name" value="UBIQUITIN CARBOXYL-TERMINAL HYDROLASE 31"/>
    <property type="match status" value="1"/>
</dbReference>
<keyword evidence="7" id="KW-1185">Reference proteome</keyword>
<evidence type="ECO:0000256" key="3">
    <source>
        <dbReference type="ARBA" id="ARBA00022801"/>
    </source>
</evidence>
<dbReference type="EMBL" id="AGCU01105111">
    <property type="status" value="NOT_ANNOTATED_CDS"/>
    <property type="molecule type" value="Genomic_DNA"/>
</dbReference>
<organism evidence="6 7">
    <name type="scientific">Pelodiscus sinensis</name>
    <name type="common">Chinese softshell turtle</name>
    <name type="synonym">Trionyx sinensis</name>
    <dbReference type="NCBI Taxonomy" id="13735"/>
    <lineage>
        <taxon>Eukaryota</taxon>
        <taxon>Metazoa</taxon>
        <taxon>Chordata</taxon>
        <taxon>Craniata</taxon>
        <taxon>Vertebrata</taxon>
        <taxon>Euteleostomi</taxon>
        <taxon>Archelosauria</taxon>
        <taxon>Testudinata</taxon>
        <taxon>Testudines</taxon>
        <taxon>Cryptodira</taxon>
        <taxon>Trionychia</taxon>
        <taxon>Trionychidae</taxon>
        <taxon>Pelodiscus</taxon>
    </lineage>
</organism>
<evidence type="ECO:0000256" key="4">
    <source>
        <dbReference type="SAM" id="MobiDB-lite"/>
    </source>
</evidence>
<dbReference type="GO" id="GO:0016579">
    <property type="term" value="P:protein deubiquitination"/>
    <property type="evidence" value="ECO:0007669"/>
    <property type="project" value="InterPro"/>
</dbReference>
<reference evidence="6" key="4">
    <citation type="submission" date="2025-09" db="UniProtKB">
        <authorList>
            <consortium name="Ensembl"/>
        </authorList>
    </citation>
    <scope>IDENTIFICATION</scope>
</reference>
<dbReference type="PANTHER" id="PTHR21646">
    <property type="entry name" value="UBIQUITIN CARBOXYL-TERMINAL HYDROLASE"/>
    <property type="match status" value="1"/>
</dbReference>
<dbReference type="InterPro" id="IPR038765">
    <property type="entry name" value="Papain-like_cys_pep_sf"/>
</dbReference>
<evidence type="ECO:0000259" key="5">
    <source>
        <dbReference type="PROSITE" id="PS50235"/>
    </source>
</evidence>
<dbReference type="CDD" id="cd02674">
    <property type="entry name" value="Peptidase_C19R"/>
    <property type="match status" value="1"/>
</dbReference>
<keyword evidence="3" id="KW-0378">Hydrolase</keyword>
<dbReference type="AlphaFoldDB" id="K7FT47"/>
<dbReference type="EMBL" id="AGCU01105114">
    <property type="status" value="NOT_ANNOTATED_CDS"/>
    <property type="molecule type" value="Genomic_DNA"/>
</dbReference>
<dbReference type="EC" id="3.4.19.12" evidence="2"/>
<dbReference type="PROSITE" id="PS00973">
    <property type="entry name" value="USP_2"/>
    <property type="match status" value="1"/>
</dbReference>
<dbReference type="InterPro" id="IPR028889">
    <property type="entry name" value="USP"/>
</dbReference>
<sequence length="633" mass="71324">MTVPLQNIVSKNSMQYRGNSQHDAQEFLLWLLDRVHEDLNNVVKSSGRSPLKPPVEDAALLEAPGFPVSSTFVQELFQAQYRSSLTCPHCQKQSNTFDPFLCISLPIPLPHTRPLYITVVYQGKCSHCMRIGVAVPLSGTVAKLREAVSMETKIPTEQIVLTEMYYDGFHRSFCDTDDLDTVHESDCIFAFETPEIFRPEGILSQRGFVITVSSCLPTLDRSSFGSPSHARDKIVLLVCNRASTGQQGKRFGQPFVLHLEKTIKWDLLQKEILEKMQYILRPSACMQVCPFSLRVVSAVGITYLLPQEERPLCHPTVERALKSCGHGGTAHVKLVVEWDMGGSVALFVTVEDEYVPDSESVRQQRELHHQPQSCSLSQCFQLYTKEEQLAPDDAWRCPHCKQLQQGSITLSLWTLPDVLIIHLKRFRQEGDRRMKLQNMVKFPLTGLDMTPHVVKRSQSSWSLPSHWSPWRRPYGLGRDPEDYIYDLYAVCNHHGTMQAGHYTAYCKNSVDGLWYCFDDTDVQQLAENEVCKQTAYILFYQRRTAIPSWSANSSVAGSTSSSLCEHWVSRLPGSKQPSIASAASSRRTSLASLSESVELTGERSEDDAGGFSTRPFVRSVQRQSLSSRSSVTS</sequence>
<dbReference type="Proteomes" id="UP000007267">
    <property type="component" value="Unassembled WGS sequence"/>
</dbReference>
<dbReference type="GeneTree" id="ENSGT00940000156355"/>